<dbReference type="AlphaFoldDB" id="A0A2G6E683"/>
<comment type="catalytic activity">
    <reaction evidence="8">
        <text>L-aspartate(89)-[ribosomal protein uS12]-hydrogen + (sulfur carrier)-SH + AH2 + 2 S-adenosyl-L-methionine = 3-methylsulfanyl-L-aspartate(89)-[ribosomal protein uS12]-hydrogen + (sulfur carrier)-H + 5'-deoxyadenosine + L-methionine + A + S-adenosyl-L-homocysteine + 2 H(+)</text>
        <dbReference type="Rhea" id="RHEA:37087"/>
        <dbReference type="Rhea" id="RHEA-COMP:10460"/>
        <dbReference type="Rhea" id="RHEA-COMP:10461"/>
        <dbReference type="Rhea" id="RHEA-COMP:14737"/>
        <dbReference type="Rhea" id="RHEA-COMP:14739"/>
        <dbReference type="ChEBI" id="CHEBI:13193"/>
        <dbReference type="ChEBI" id="CHEBI:15378"/>
        <dbReference type="ChEBI" id="CHEBI:17319"/>
        <dbReference type="ChEBI" id="CHEBI:17499"/>
        <dbReference type="ChEBI" id="CHEBI:29917"/>
        <dbReference type="ChEBI" id="CHEBI:29961"/>
        <dbReference type="ChEBI" id="CHEBI:57844"/>
        <dbReference type="ChEBI" id="CHEBI:57856"/>
        <dbReference type="ChEBI" id="CHEBI:59789"/>
        <dbReference type="ChEBI" id="CHEBI:64428"/>
        <dbReference type="ChEBI" id="CHEBI:73599"/>
        <dbReference type="EC" id="2.8.4.4"/>
    </reaction>
</comment>
<feature type="domain" description="MTTase N-terminal" evidence="10">
    <location>
        <begin position="4"/>
        <end position="119"/>
    </location>
</feature>
<dbReference type="GO" id="GO:0035599">
    <property type="term" value="F:aspartic acid methylthiotransferase activity"/>
    <property type="evidence" value="ECO:0007669"/>
    <property type="project" value="TreeGrafter"/>
</dbReference>
<evidence type="ECO:0000256" key="3">
    <source>
        <dbReference type="ARBA" id="ARBA00022679"/>
    </source>
</evidence>
<evidence type="ECO:0000256" key="1">
    <source>
        <dbReference type="ARBA" id="ARBA00022485"/>
    </source>
</evidence>
<dbReference type="SFLD" id="SFLDG01061">
    <property type="entry name" value="methylthiotransferase"/>
    <property type="match status" value="1"/>
</dbReference>
<dbReference type="PROSITE" id="PS01278">
    <property type="entry name" value="MTTASE_RADICAL"/>
    <property type="match status" value="1"/>
</dbReference>
<dbReference type="PROSITE" id="PS51449">
    <property type="entry name" value="MTTASE_N"/>
    <property type="match status" value="1"/>
</dbReference>
<dbReference type="Gene3D" id="2.40.50.140">
    <property type="entry name" value="Nucleic acid-binding proteins"/>
    <property type="match status" value="1"/>
</dbReference>
<dbReference type="Pfam" id="PF04055">
    <property type="entry name" value="Radical_SAM"/>
    <property type="match status" value="1"/>
</dbReference>
<dbReference type="InterPro" id="IPR013848">
    <property type="entry name" value="Methylthiotransferase_N"/>
</dbReference>
<keyword evidence="5 8" id="KW-0479">Metal-binding</keyword>
<dbReference type="GO" id="GO:0006400">
    <property type="term" value="P:tRNA modification"/>
    <property type="evidence" value="ECO:0007669"/>
    <property type="project" value="InterPro"/>
</dbReference>
<dbReference type="EC" id="2.8.4.4" evidence="8"/>
<feature type="binding site" evidence="8">
    <location>
        <position position="163"/>
    </location>
    <ligand>
        <name>[4Fe-4S] cluster</name>
        <dbReference type="ChEBI" id="CHEBI:49883"/>
        <label>2</label>
        <note>4Fe-4S-S-AdoMet</note>
    </ligand>
</feature>
<evidence type="ECO:0000259" key="11">
    <source>
        <dbReference type="PROSITE" id="PS51918"/>
    </source>
</evidence>
<evidence type="ECO:0000313" key="13">
    <source>
        <dbReference type="Proteomes" id="UP000229740"/>
    </source>
</evidence>
<dbReference type="GO" id="GO:0051539">
    <property type="term" value="F:4 iron, 4 sulfur cluster binding"/>
    <property type="evidence" value="ECO:0007669"/>
    <property type="project" value="UniProtKB-UniRule"/>
</dbReference>
<evidence type="ECO:0000256" key="5">
    <source>
        <dbReference type="ARBA" id="ARBA00022723"/>
    </source>
</evidence>
<comment type="subcellular location">
    <subcellularLocation>
        <location evidence="8">Cytoplasm</location>
    </subcellularLocation>
</comment>
<dbReference type="InterPro" id="IPR058240">
    <property type="entry name" value="rSAM_sf"/>
</dbReference>
<evidence type="ECO:0000256" key="6">
    <source>
        <dbReference type="ARBA" id="ARBA00023004"/>
    </source>
</evidence>
<evidence type="ECO:0000256" key="8">
    <source>
        <dbReference type="HAMAP-Rule" id="MF_01865"/>
    </source>
</evidence>
<dbReference type="GO" id="GO:0005840">
    <property type="term" value="C:ribosome"/>
    <property type="evidence" value="ECO:0007669"/>
    <property type="project" value="UniProtKB-KW"/>
</dbReference>
<dbReference type="Gene3D" id="3.40.50.12160">
    <property type="entry name" value="Methylthiotransferase, N-terminal domain"/>
    <property type="match status" value="1"/>
</dbReference>
<dbReference type="HAMAP" id="MF_01865">
    <property type="entry name" value="MTTase_RimO"/>
    <property type="match status" value="1"/>
</dbReference>
<dbReference type="InterPro" id="IPR005839">
    <property type="entry name" value="Methylthiotransferase"/>
</dbReference>
<dbReference type="InterPro" id="IPR023404">
    <property type="entry name" value="rSAM_horseshoe"/>
</dbReference>
<dbReference type="SFLD" id="SFLDS00029">
    <property type="entry name" value="Radical_SAM"/>
    <property type="match status" value="1"/>
</dbReference>
<organism evidence="12 13">
    <name type="scientific">candidate division KSB3 bacterium</name>
    <dbReference type="NCBI Taxonomy" id="2044937"/>
    <lineage>
        <taxon>Bacteria</taxon>
        <taxon>candidate division KSB3</taxon>
    </lineage>
</organism>
<evidence type="ECO:0000259" key="9">
    <source>
        <dbReference type="PROSITE" id="PS50926"/>
    </source>
</evidence>
<feature type="binding site" evidence="8">
    <location>
        <position position="170"/>
    </location>
    <ligand>
        <name>[4Fe-4S] cluster</name>
        <dbReference type="ChEBI" id="CHEBI:49883"/>
        <label>2</label>
        <note>4Fe-4S-S-AdoMet</note>
    </ligand>
</feature>
<comment type="function">
    <text evidence="8">Catalyzes the methylthiolation of an aspartic acid residue of ribosomal protein uS12.</text>
</comment>
<keyword evidence="4 8" id="KW-0949">S-adenosyl-L-methionine</keyword>
<evidence type="ECO:0000313" key="12">
    <source>
        <dbReference type="EMBL" id="PID57372.1"/>
    </source>
</evidence>
<dbReference type="Pfam" id="PF00919">
    <property type="entry name" value="UPF0004"/>
    <property type="match status" value="1"/>
</dbReference>
<dbReference type="PROSITE" id="PS50926">
    <property type="entry name" value="TRAM"/>
    <property type="match status" value="1"/>
</dbReference>
<dbReference type="GO" id="GO:0046872">
    <property type="term" value="F:metal ion binding"/>
    <property type="evidence" value="ECO:0007669"/>
    <property type="project" value="UniProtKB-KW"/>
</dbReference>
<evidence type="ECO:0000256" key="7">
    <source>
        <dbReference type="ARBA" id="ARBA00023014"/>
    </source>
</evidence>
<comment type="cofactor">
    <cofactor evidence="8">
        <name>[4Fe-4S] cluster</name>
        <dbReference type="ChEBI" id="CHEBI:49883"/>
    </cofactor>
    <text evidence="8">Binds 2 [4Fe-4S] clusters. One cluster is coordinated with 3 cysteines and an exchangeable S-adenosyl-L-methionine.</text>
</comment>
<dbReference type="InterPro" id="IPR020612">
    <property type="entry name" value="Methylthiotransferase_CS"/>
</dbReference>
<feature type="domain" description="TRAM" evidence="9">
    <location>
        <begin position="382"/>
        <end position="450"/>
    </location>
</feature>
<keyword evidence="12" id="KW-0689">Ribosomal protein</keyword>
<protein>
    <recommendedName>
        <fullName evidence="8">Ribosomal protein uS12 methylthiotransferase RimO</fullName>
        <shortName evidence="8">uS12 MTTase</shortName>
        <shortName evidence="8">uS12 methylthiotransferase</shortName>
        <ecNumber evidence="8">2.8.4.4</ecNumber>
    </recommendedName>
    <alternativeName>
        <fullName evidence="8">Ribosomal protein uS12 (aspartate-C(3))-methylthiotransferase</fullName>
    </alternativeName>
    <alternativeName>
        <fullName evidence="8">Ribosome maturation factor RimO</fullName>
    </alternativeName>
</protein>
<name>A0A2G6E683_9BACT</name>
<dbReference type="InterPro" id="IPR038135">
    <property type="entry name" value="Methylthiotransferase_N_sf"/>
</dbReference>
<keyword evidence="12" id="KW-0687">Ribonucleoprotein</keyword>
<keyword evidence="1 8" id="KW-0004">4Fe-4S</keyword>
<dbReference type="InterPro" id="IPR007197">
    <property type="entry name" value="rSAM"/>
</dbReference>
<comment type="similarity">
    <text evidence="8">Belongs to the methylthiotransferase family. RimO subfamily.</text>
</comment>
<keyword evidence="6 8" id="KW-0408">Iron</keyword>
<dbReference type="InterPro" id="IPR002792">
    <property type="entry name" value="TRAM_dom"/>
</dbReference>
<comment type="caution">
    <text evidence="12">The sequence shown here is derived from an EMBL/GenBank/DDBJ whole genome shotgun (WGS) entry which is preliminary data.</text>
</comment>
<dbReference type="GO" id="GO:0103039">
    <property type="term" value="F:protein methylthiotransferase activity"/>
    <property type="evidence" value="ECO:0007669"/>
    <property type="project" value="UniProtKB-EC"/>
</dbReference>
<sequence length="464" mass="51842">MFMKNVGVMSLGCPKNRLDTEVMLGLLHAAGYVLVPEDLAELIIVNTCGFIQEAKEEAIETTLEAARYKDTARCRFLIMAGCFSQRYVYEAAAEFPEVDFFMGVDDVPHIVSICRQLENGTASSRISATLLANRPSQYLYDHTVPRTVLGARHSVYLKISEGCRYRCSFCAIPLIRGSLRSRSMQSVLSEASALVETGTSEILLIAQDTTSYGIDRGGTPLIVPLLQRLSDIRGLQWIRLMYAYPSNFDLPLMQLMAERENICSYIDLPLQHIDDSILHAMRRGVSEQKTRHLLEQLRREIPGLVLRSSLIVGFPGETDAVFQKLEDFVRDTRFDRLGVFAYSHEEGTPACDLPGQIPAEVAQERRQQLMRIQQEISLQKNQSLIGSVQNVLIDGVSRESDLLLEGRLQGQAPDIDGVVYITEGNTEQGRFEKVLVTEALPYDLVGKILSESSESVGKIMIENA</sequence>
<accession>A0A2G6E683</accession>
<reference evidence="12 13" key="1">
    <citation type="submission" date="2017-10" db="EMBL/GenBank/DDBJ databases">
        <title>Novel microbial diversity and functional potential in the marine mammal oral microbiome.</title>
        <authorList>
            <person name="Dudek N.K."/>
            <person name="Sun C.L."/>
            <person name="Burstein D."/>
            <person name="Kantor R.S."/>
            <person name="Aliaga Goltsman D.S."/>
            <person name="Bik E.M."/>
            <person name="Thomas B.C."/>
            <person name="Banfield J.F."/>
            <person name="Relman D.A."/>
        </authorList>
    </citation>
    <scope>NUCLEOTIDE SEQUENCE [LARGE SCALE GENOMIC DNA]</scope>
    <source>
        <strain evidence="12">DOLZORAL124_49_17</strain>
    </source>
</reference>
<dbReference type="SUPFAM" id="SSF102114">
    <property type="entry name" value="Radical SAM enzymes"/>
    <property type="match status" value="1"/>
</dbReference>
<dbReference type="InterPro" id="IPR005840">
    <property type="entry name" value="Ribosomal_uS12_MeSTrfase_RimO"/>
</dbReference>
<dbReference type="PANTHER" id="PTHR43837:SF1">
    <property type="entry name" value="RIBOSOMAL PROTEIN US12 METHYLTHIOTRANSFERASE RIMO"/>
    <property type="match status" value="1"/>
</dbReference>
<dbReference type="SFLD" id="SFLDF00274">
    <property type="entry name" value="ribosomal_protein_S12_methylth"/>
    <property type="match status" value="1"/>
</dbReference>
<evidence type="ECO:0000259" key="10">
    <source>
        <dbReference type="PROSITE" id="PS51449"/>
    </source>
</evidence>
<dbReference type="EMBL" id="PDPS01000027">
    <property type="protein sequence ID" value="PID57372.1"/>
    <property type="molecule type" value="Genomic_DNA"/>
</dbReference>
<keyword evidence="7 8" id="KW-0411">Iron-sulfur</keyword>
<dbReference type="SFLD" id="SFLDG01082">
    <property type="entry name" value="B12-binding_domain_containing"/>
    <property type="match status" value="1"/>
</dbReference>
<dbReference type="InterPro" id="IPR006638">
    <property type="entry name" value="Elp3/MiaA/NifB-like_rSAM"/>
</dbReference>
<dbReference type="Gene3D" id="3.80.30.20">
    <property type="entry name" value="tm_1862 like domain"/>
    <property type="match status" value="1"/>
</dbReference>
<dbReference type="GO" id="GO:0005829">
    <property type="term" value="C:cytosol"/>
    <property type="evidence" value="ECO:0007669"/>
    <property type="project" value="TreeGrafter"/>
</dbReference>
<evidence type="ECO:0000256" key="2">
    <source>
        <dbReference type="ARBA" id="ARBA00022490"/>
    </source>
</evidence>
<gene>
    <name evidence="8 12" type="primary">rimO</name>
    <name evidence="12" type="ORF">CSB45_07555</name>
</gene>
<dbReference type="SMART" id="SM00729">
    <property type="entry name" value="Elp3"/>
    <property type="match status" value="1"/>
</dbReference>
<dbReference type="PANTHER" id="PTHR43837">
    <property type="entry name" value="RIBOSOMAL PROTEIN S12 METHYLTHIOTRANSFERASE RIMO"/>
    <property type="match status" value="1"/>
</dbReference>
<dbReference type="Pfam" id="PF18693">
    <property type="entry name" value="TRAM_2"/>
    <property type="match status" value="1"/>
</dbReference>
<keyword evidence="2 8" id="KW-0963">Cytoplasm</keyword>
<evidence type="ECO:0000256" key="4">
    <source>
        <dbReference type="ARBA" id="ARBA00022691"/>
    </source>
</evidence>
<feature type="binding site" evidence="8">
    <location>
        <position position="167"/>
    </location>
    <ligand>
        <name>[4Fe-4S] cluster</name>
        <dbReference type="ChEBI" id="CHEBI:49883"/>
        <label>2</label>
        <note>4Fe-4S-S-AdoMet</note>
    </ligand>
</feature>
<dbReference type="FunFam" id="3.80.30.20:FF:000001">
    <property type="entry name" value="tRNA-2-methylthio-N(6)-dimethylallyladenosine synthase 2"/>
    <property type="match status" value="1"/>
</dbReference>
<feature type="domain" description="Radical SAM core" evidence="11">
    <location>
        <begin position="149"/>
        <end position="379"/>
    </location>
</feature>
<dbReference type="NCBIfam" id="TIGR01125">
    <property type="entry name" value="30S ribosomal protein S12 methylthiotransferase RimO"/>
    <property type="match status" value="1"/>
</dbReference>
<feature type="binding site" evidence="8">
    <location>
        <position position="82"/>
    </location>
    <ligand>
        <name>[4Fe-4S] cluster</name>
        <dbReference type="ChEBI" id="CHEBI:49883"/>
        <label>1</label>
    </ligand>
</feature>
<dbReference type="Proteomes" id="UP000229740">
    <property type="component" value="Unassembled WGS sequence"/>
</dbReference>
<dbReference type="CDD" id="cd01335">
    <property type="entry name" value="Radical_SAM"/>
    <property type="match status" value="1"/>
</dbReference>
<keyword evidence="3 8" id="KW-0808">Transferase</keyword>
<feature type="binding site" evidence="8">
    <location>
        <position position="13"/>
    </location>
    <ligand>
        <name>[4Fe-4S] cluster</name>
        <dbReference type="ChEBI" id="CHEBI:49883"/>
        <label>1</label>
    </ligand>
</feature>
<dbReference type="PROSITE" id="PS51918">
    <property type="entry name" value="RADICAL_SAM"/>
    <property type="match status" value="1"/>
</dbReference>
<feature type="binding site" evidence="8">
    <location>
        <position position="48"/>
    </location>
    <ligand>
        <name>[4Fe-4S] cluster</name>
        <dbReference type="ChEBI" id="CHEBI:49883"/>
        <label>1</label>
    </ligand>
</feature>
<dbReference type="NCBIfam" id="TIGR00089">
    <property type="entry name" value="MiaB/RimO family radical SAM methylthiotransferase"/>
    <property type="match status" value="1"/>
</dbReference>
<dbReference type="InterPro" id="IPR012340">
    <property type="entry name" value="NA-bd_OB-fold"/>
</dbReference>
<proteinExistence type="inferred from homology"/>